<sequence length="191" mass="21680">MESGRARQVHVTIQKGQSLPPLQKCSTCCPSGQIHCPFCRPGFFKPTKQSKVKVHLENHFKRAVVYGEYTIHRCGMECRQQQHYHCLYCTATVLRKRDIVHHLSANFQGHESRAPAPTLEESVTALNPGEGVPALNPGKRHLTSTHLNGIVRRKCPICDIVMNQKNMKKHIDRKHTKQKGIRDISETNDLS</sequence>
<name>A0A9Q1JAG5_SYNKA</name>
<reference evidence="2" key="1">
    <citation type="journal article" date="2023" name="Science">
        <title>Genome structures resolve the early diversification of teleost fishes.</title>
        <authorList>
            <person name="Parey E."/>
            <person name="Louis A."/>
            <person name="Montfort J."/>
            <person name="Bouchez O."/>
            <person name="Roques C."/>
            <person name="Iampietro C."/>
            <person name="Lluch J."/>
            <person name="Castinel A."/>
            <person name="Donnadieu C."/>
            <person name="Desvignes T."/>
            <person name="Floi Bucao C."/>
            <person name="Jouanno E."/>
            <person name="Wen M."/>
            <person name="Mejri S."/>
            <person name="Dirks R."/>
            <person name="Jansen H."/>
            <person name="Henkel C."/>
            <person name="Chen W.J."/>
            <person name="Zahm M."/>
            <person name="Cabau C."/>
            <person name="Klopp C."/>
            <person name="Thompson A.W."/>
            <person name="Robinson-Rechavi M."/>
            <person name="Braasch I."/>
            <person name="Lecointre G."/>
            <person name="Bobe J."/>
            <person name="Postlethwait J.H."/>
            <person name="Berthelot C."/>
            <person name="Roest Crollius H."/>
            <person name="Guiguen Y."/>
        </authorList>
    </citation>
    <scope>NUCLEOTIDE SEQUENCE</scope>
    <source>
        <strain evidence="2">WJC10195</strain>
    </source>
</reference>
<feature type="non-terminal residue" evidence="2">
    <location>
        <position position="1"/>
    </location>
</feature>
<evidence type="ECO:0000313" key="3">
    <source>
        <dbReference type="Proteomes" id="UP001152622"/>
    </source>
</evidence>
<dbReference type="AlphaFoldDB" id="A0A9Q1JAG5"/>
<feature type="compositionally biased region" description="Basic residues" evidence="1">
    <location>
        <begin position="168"/>
        <end position="179"/>
    </location>
</feature>
<protein>
    <submittedName>
        <fullName evidence="2">Uncharacterized protein</fullName>
    </submittedName>
</protein>
<accession>A0A9Q1JAG5</accession>
<evidence type="ECO:0000256" key="1">
    <source>
        <dbReference type="SAM" id="MobiDB-lite"/>
    </source>
</evidence>
<gene>
    <name evidence="2" type="ORF">SKAU_G00070360</name>
</gene>
<organism evidence="2 3">
    <name type="scientific">Synaphobranchus kaupii</name>
    <name type="common">Kaup's arrowtooth eel</name>
    <dbReference type="NCBI Taxonomy" id="118154"/>
    <lineage>
        <taxon>Eukaryota</taxon>
        <taxon>Metazoa</taxon>
        <taxon>Chordata</taxon>
        <taxon>Craniata</taxon>
        <taxon>Vertebrata</taxon>
        <taxon>Euteleostomi</taxon>
        <taxon>Actinopterygii</taxon>
        <taxon>Neopterygii</taxon>
        <taxon>Teleostei</taxon>
        <taxon>Anguilliformes</taxon>
        <taxon>Synaphobranchidae</taxon>
        <taxon>Synaphobranchus</taxon>
    </lineage>
</organism>
<proteinExistence type="predicted"/>
<feature type="region of interest" description="Disordered" evidence="1">
    <location>
        <begin position="168"/>
        <end position="191"/>
    </location>
</feature>
<dbReference type="EMBL" id="JAINUF010000002">
    <property type="protein sequence ID" value="KAJ8376456.1"/>
    <property type="molecule type" value="Genomic_DNA"/>
</dbReference>
<comment type="caution">
    <text evidence="2">The sequence shown here is derived from an EMBL/GenBank/DDBJ whole genome shotgun (WGS) entry which is preliminary data.</text>
</comment>
<evidence type="ECO:0000313" key="2">
    <source>
        <dbReference type="EMBL" id="KAJ8376456.1"/>
    </source>
</evidence>
<keyword evidence="3" id="KW-1185">Reference proteome</keyword>
<dbReference type="Proteomes" id="UP001152622">
    <property type="component" value="Chromosome 2"/>
</dbReference>
<dbReference type="OrthoDB" id="6159302at2759"/>